<evidence type="ECO:0000259" key="1">
    <source>
        <dbReference type="Pfam" id="PF12728"/>
    </source>
</evidence>
<dbReference type="Proteomes" id="UP000644749">
    <property type="component" value="Unassembled WGS sequence"/>
</dbReference>
<dbReference type="RefSeq" id="WP_191307458.1">
    <property type="nucleotide sequence ID" value="NZ_BNCL01000001.1"/>
</dbReference>
<keyword evidence="2" id="KW-0238">DNA-binding</keyword>
<keyword evidence="3" id="KW-1185">Reference proteome</keyword>
<dbReference type="InterPro" id="IPR010093">
    <property type="entry name" value="SinI_DNA-bd"/>
</dbReference>
<dbReference type="EMBL" id="JAESHT010000002">
    <property type="protein sequence ID" value="MBL3672275.1"/>
    <property type="molecule type" value="Genomic_DNA"/>
</dbReference>
<organism evidence="2 3">
    <name type="scientific">Paracoccus aerius</name>
    <dbReference type="NCBI Taxonomy" id="1915382"/>
    <lineage>
        <taxon>Bacteria</taxon>
        <taxon>Pseudomonadati</taxon>
        <taxon>Pseudomonadota</taxon>
        <taxon>Alphaproteobacteria</taxon>
        <taxon>Rhodobacterales</taxon>
        <taxon>Paracoccaceae</taxon>
        <taxon>Paracoccus</taxon>
    </lineage>
</organism>
<name>A0ABS1S0N4_9RHOB</name>
<gene>
    <name evidence="2" type="ORF">JL111_02140</name>
</gene>
<reference evidence="2 3" key="1">
    <citation type="submission" date="2021-01" db="EMBL/GenBank/DDBJ databases">
        <title>011410 draft genome.</title>
        <authorList>
            <person name="Lang L."/>
        </authorList>
    </citation>
    <scope>NUCLEOTIDE SEQUENCE [LARGE SCALE GENOMIC DNA]</scope>
    <source>
        <strain evidence="2 3">KCTC 42845</strain>
    </source>
</reference>
<dbReference type="InterPro" id="IPR009061">
    <property type="entry name" value="DNA-bd_dom_put_sf"/>
</dbReference>
<proteinExistence type="predicted"/>
<dbReference type="InterPro" id="IPR041657">
    <property type="entry name" value="HTH_17"/>
</dbReference>
<sequence length="60" mass="6658">MDQRRPYTPGTLAERWGCSAETIRAMIRRGELPAFRVGRMMRIPAEVVDAHEGGTGASQL</sequence>
<comment type="caution">
    <text evidence="2">The sequence shown here is derived from an EMBL/GenBank/DDBJ whole genome shotgun (WGS) entry which is preliminary data.</text>
</comment>
<evidence type="ECO:0000313" key="3">
    <source>
        <dbReference type="Proteomes" id="UP000644749"/>
    </source>
</evidence>
<feature type="domain" description="Helix-turn-helix" evidence="1">
    <location>
        <begin position="7"/>
        <end position="50"/>
    </location>
</feature>
<protein>
    <submittedName>
        <fullName evidence="2">Excisionase family DNA-binding protein</fullName>
    </submittedName>
</protein>
<dbReference type="NCBIfam" id="TIGR01764">
    <property type="entry name" value="excise"/>
    <property type="match status" value="1"/>
</dbReference>
<dbReference type="GO" id="GO:0003677">
    <property type="term" value="F:DNA binding"/>
    <property type="evidence" value="ECO:0007669"/>
    <property type="project" value="UniProtKB-KW"/>
</dbReference>
<dbReference type="Pfam" id="PF12728">
    <property type="entry name" value="HTH_17"/>
    <property type="match status" value="1"/>
</dbReference>
<dbReference type="SUPFAM" id="SSF46955">
    <property type="entry name" value="Putative DNA-binding domain"/>
    <property type="match status" value="1"/>
</dbReference>
<evidence type="ECO:0000313" key="2">
    <source>
        <dbReference type="EMBL" id="MBL3672275.1"/>
    </source>
</evidence>
<accession>A0ABS1S0N4</accession>